<dbReference type="GO" id="GO:0004113">
    <property type="term" value="F:2',3'-cyclic-nucleotide 3'-phosphodiesterase activity"/>
    <property type="evidence" value="ECO:0007669"/>
    <property type="project" value="InterPro"/>
</dbReference>
<keyword evidence="5" id="KW-1185">Reference proteome</keyword>
<dbReference type="InterPro" id="IPR009097">
    <property type="entry name" value="Cyclic_Pdiesterase"/>
</dbReference>
<feature type="active site" description="Proton donor" evidence="2">
    <location>
        <position position="38"/>
    </location>
</feature>
<dbReference type="InterPro" id="IPR014051">
    <property type="entry name" value="Phosphoesterase_HXTX"/>
</dbReference>
<feature type="domain" description="Phosphoesterase HXTX" evidence="3">
    <location>
        <begin position="22"/>
        <end position="88"/>
    </location>
</feature>
<name>A0A4R5LU00_9GAMM</name>
<dbReference type="Gene3D" id="3.90.1140.10">
    <property type="entry name" value="Cyclic phosphodiesterase"/>
    <property type="match status" value="1"/>
</dbReference>
<dbReference type="PANTHER" id="PTHR35561">
    <property type="entry name" value="RNA 2',3'-CYCLIC PHOSPHODIESTERASE"/>
    <property type="match status" value="1"/>
</dbReference>
<dbReference type="HAMAP" id="MF_01940">
    <property type="entry name" value="RNA_CPDase"/>
    <property type="match status" value="1"/>
</dbReference>
<protein>
    <recommendedName>
        <fullName evidence="2">RNA 2',3'-cyclic phosphodiesterase</fullName>
        <shortName evidence="2">RNA 2',3'-CPDase</shortName>
        <ecNumber evidence="2">3.1.4.58</ecNumber>
    </recommendedName>
</protein>
<dbReference type="Proteomes" id="UP000295554">
    <property type="component" value="Unassembled WGS sequence"/>
</dbReference>
<dbReference type="AlphaFoldDB" id="A0A4R5LU00"/>
<dbReference type="OrthoDB" id="7061261at2"/>
<dbReference type="GO" id="GO:0008664">
    <property type="term" value="F:RNA 2',3'-cyclic 3'-phosphodiesterase activity"/>
    <property type="evidence" value="ECO:0007669"/>
    <property type="project" value="UniProtKB-EC"/>
</dbReference>
<organism evidence="4 5">
    <name type="scientific">Seongchinamella unica</name>
    <dbReference type="NCBI Taxonomy" id="2547392"/>
    <lineage>
        <taxon>Bacteria</taxon>
        <taxon>Pseudomonadati</taxon>
        <taxon>Pseudomonadota</taxon>
        <taxon>Gammaproteobacteria</taxon>
        <taxon>Cellvibrionales</taxon>
        <taxon>Halieaceae</taxon>
        <taxon>Seongchinamella</taxon>
    </lineage>
</organism>
<comment type="function">
    <text evidence="2">Hydrolyzes RNA 2',3'-cyclic phosphodiester to an RNA 2'-phosphomonoester.</text>
</comment>
<accession>A0A4R5LU00</accession>
<dbReference type="EMBL" id="SMSE01000001">
    <property type="protein sequence ID" value="TDG14830.1"/>
    <property type="molecule type" value="Genomic_DNA"/>
</dbReference>
<comment type="similarity">
    <text evidence="2">Belongs to the 2H phosphoesterase superfamily. ThpR family.</text>
</comment>
<comment type="caution">
    <text evidence="4">The sequence shown here is derived from an EMBL/GenBank/DDBJ whole genome shotgun (WGS) entry which is preliminary data.</text>
</comment>
<dbReference type="InterPro" id="IPR004175">
    <property type="entry name" value="RNA_CPDase"/>
</dbReference>
<feature type="active site" description="Proton acceptor" evidence="2">
    <location>
        <position position="124"/>
    </location>
</feature>
<keyword evidence="1 2" id="KW-0378">Hydrolase</keyword>
<sequence length="179" mass="20213">MRLFFALELPGNLALKIADWRQRQLPVLGRPVPPANFHITLAFLGEMREPQLEQLCAQTDELLERRTFTSAEIHLDQVGYWPRPGIYWLGPQRWPETLDELAGALSTRGNAVGARRKRGDFRPHLTLFRGCEEAPPAPTAGCSFGLPYRGFSLMESRNGRQGVSYNSIARWNFSSLNGC</sequence>
<comment type="catalytic activity">
    <reaction evidence="2">
        <text>a 3'-end 2',3'-cyclophospho-ribonucleotide-RNA + H2O = a 3'-end 2'-phospho-ribonucleotide-RNA + H(+)</text>
        <dbReference type="Rhea" id="RHEA:11828"/>
        <dbReference type="Rhea" id="RHEA-COMP:10464"/>
        <dbReference type="Rhea" id="RHEA-COMP:17353"/>
        <dbReference type="ChEBI" id="CHEBI:15377"/>
        <dbReference type="ChEBI" id="CHEBI:15378"/>
        <dbReference type="ChEBI" id="CHEBI:83064"/>
        <dbReference type="ChEBI" id="CHEBI:173113"/>
        <dbReference type="EC" id="3.1.4.58"/>
    </reaction>
</comment>
<feature type="short sequence motif" description="HXTX 2" evidence="2">
    <location>
        <begin position="124"/>
        <end position="127"/>
    </location>
</feature>
<evidence type="ECO:0000259" key="3">
    <source>
        <dbReference type="Pfam" id="PF02834"/>
    </source>
</evidence>
<dbReference type="NCBIfam" id="TIGR02258">
    <property type="entry name" value="2_5_ligase"/>
    <property type="match status" value="1"/>
</dbReference>
<evidence type="ECO:0000256" key="2">
    <source>
        <dbReference type="HAMAP-Rule" id="MF_01940"/>
    </source>
</evidence>
<proteinExistence type="inferred from homology"/>
<gene>
    <name evidence="4" type="primary">thpR</name>
    <name evidence="4" type="ORF">E2F43_00875</name>
</gene>
<evidence type="ECO:0000313" key="4">
    <source>
        <dbReference type="EMBL" id="TDG14830.1"/>
    </source>
</evidence>
<dbReference type="EC" id="3.1.4.58" evidence="2"/>
<dbReference type="RefSeq" id="WP_133208995.1">
    <property type="nucleotide sequence ID" value="NZ_SMSE01000001.1"/>
</dbReference>
<dbReference type="Pfam" id="PF02834">
    <property type="entry name" value="LigT_PEase"/>
    <property type="match status" value="1"/>
</dbReference>
<feature type="short sequence motif" description="HXTX 1" evidence="2">
    <location>
        <begin position="38"/>
        <end position="41"/>
    </location>
</feature>
<evidence type="ECO:0000313" key="5">
    <source>
        <dbReference type="Proteomes" id="UP000295554"/>
    </source>
</evidence>
<dbReference type="PANTHER" id="PTHR35561:SF1">
    <property type="entry name" value="RNA 2',3'-CYCLIC PHOSPHODIESTERASE"/>
    <property type="match status" value="1"/>
</dbReference>
<reference evidence="4 5" key="1">
    <citation type="submission" date="2019-03" db="EMBL/GenBank/DDBJ databases">
        <title>Seongchinamella monodicae gen. nov., sp. nov., a novel member of the Gammaproteobacteria isolated from a tidal mudflat of beach.</title>
        <authorList>
            <person name="Yang H.G."/>
            <person name="Kang J.W."/>
            <person name="Lee S.D."/>
        </authorList>
    </citation>
    <scope>NUCLEOTIDE SEQUENCE [LARGE SCALE GENOMIC DNA]</scope>
    <source>
        <strain evidence="4 5">GH4-78</strain>
    </source>
</reference>
<dbReference type="SUPFAM" id="SSF55144">
    <property type="entry name" value="LigT-like"/>
    <property type="match status" value="1"/>
</dbReference>
<evidence type="ECO:0000256" key="1">
    <source>
        <dbReference type="ARBA" id="ARBA00022801"/>
    </source>
</evidence>